<dbReference type="Proteomes" id="UP001055811">
    <property type="component" value="Linkage Group LG02"/>
</dbReference>
<evidence type="ECO:0000313" key="2">
    <source>
        <dbReference type="Proteomes" id="UP001055811"/>
    </source>
</evidence>
<reference evidence="2" key="1">
    <citation type="journal article" date="2022" name="Mol. Ecol. Resour.">
        <title>The genomes of chicory, endive, great burdock and yacon provide insights into Asteraceae palaeo-polyploidization history and plant inulin production.</title>
        <authorList>
            <person name="Fan W."/>
            <person name="Wang S."/>
            <person name="Wang H."/>
            <person name="Wang A."/>
            <person name="Jiang F."/>
            <person name="Liu H."/>
            <person name="Zhao H."/>
            <person name="Xu D."/>
            <person name="Zhang Y."/>
        </authorList>
    </citation>
    <scope>NUCLEOTIDE SEQUENCE [LARGE SCALE GENOMIC DNA]</scope>
    <source>
        <strain evidence="2">cv. Punajuju</strain>
    </source>
</reference>
<dbReference type="EMBL" id="CM042010">
    <property type="protein sequence ID" value="KAI3782138.1"/>
    <property type="molecule type" value="Genomic_DNA"/>
</dbReference>
<accession>A0ACB9GF71</accession>
<name>A0ACB9GF71_CICIN</name>
<protein>
    <submittedName>
        <fullName evidence="1">Uncharacterized protein</fullName>
    </submittedName>
</protein>
<sequence>MESKKLFGFLEFLKKSITIMSKNGTLMAIVTSIYIIIASLFFVLNISTAKPMIYEFSTKAMLLPSLDPRSLVFAQVLNTILSDFKTFLGIELAFFLALLVIALISQTAIVLLIGAAYKEEKITHVDLILRVPQPLVRMFITSFHVTLLRVGFLYIGFFSVMVPTIMVSGYNKIVSKMILWGLVVLVVGLYLYFSVVWVLSLVVSVLEDCSGIEALGKAGRLVKGRKLGGFLLNLILNLLSYVFSHLSSKMIVVNVKQFELTQVLYLFFLMGFLCSLVMFEFQAYTVLYFKCKKNHGEEIELQGSVEYSKIPRIPLVDEDLP</sequence>
<evidence type="ECO:0000313" key="1">
    <source>
        <dbReference type="EMBL" id="KAI3782138.1"/>
    </source>
</evidence>
<comment type="caution">
    <text evidence="1">The sequence shown here is derived from an EMBL/GenBank/DDBJ whole genome shotgun (WGS) entry which is preliminary data.</text>
</comment>
<proteinExistence type="predicted"/>
<gene>
    <name evidence="1" type="ORF">L2E82_12171</name>
</gene>
<organism evidence="1 2">
    <name type="scientific">Cichorium intybus</name>
    <name type="common">Chicory</name>
    <dbReference type="NCBI Taxonomy" id="13427"/>
    <lineage>
        <taxon>Eukaryota</taxon>
        <taxon>Viridiplantae</taxon>
        <taxon>Streptophyta</taxon>
        <taxon>Embryophyta</taxon>
        <taxon>Tracheophyta</taxon>
        <taxon>Spermatophyta</taxon>
        <taxon>Magnoliopsida</taxon>
        <taxon>eudicotyledons</taxon>
        <taxon>Gunneridae</taxon>
        <taxon>Pentapetalae</taxon>
        <taxon>asterids</taxon>
        <taxon>campanulids</taxon>
        <taxon>Asterales</taxon>
        <taxon>Asteraceae</taxon>
        <taxon>Cichorioideae</taxon>
        <taxon>Cichorieae</taxon>
        <taxon>Cichoriinae</taxon>
        <taxon>Cichorium</taxon>
    </lineage>
</organism>
<keyword evidence="2" id="KW-1185">Reference proteome</keyword>
<reference evidence="1 2" key="2">
    <citation type="journal article" date="2022" name="Mol. Ecol. Resour.">
        <title>The genomes of chicory, endive, great burdock and yacon provide insights into Asteraceae paleo-polyploidization history and plant inulin production.</title>
        <authorList>
            <person name="Fan W."/>
            <person name="Wang S."/>
            <person name="Wang H."/>
            <person name="Wang A."/>
            <person name="Jiang F."/>
            <person name="Liu H."/>
            <person name="Zhao H."/>
            <person name="Xu D."/>
            <person name="Zhang Y."/>
        </authorList>
    </citation>
    <scope>NUCLEOTIDE SEQUENCE [LARGE SCALE GENOMIC DNA]</scope>
    <source>
        <strain evidence="2">cv. Punajuju</strain>
        <tissue evidence="1">Leaves</tissue>
    </source>
</reference>